<evidence type="ECO:0000313" key="2">
    <source>
        <dbReference type="EMBL" id="RCN43098.1"/>
    </source>
</evidence>
<organism evidence="2 3">
    <name type="scientific">Ancylostoma caninum</name>
    <name type="common">Dog hookworm</name>
    <dbReference type="NCBI Taxonomy" id="29170"/>
    <lineage>
        <taxon>Eukaryota</taxon>
        <taxon>Metazoa</taxon>
        <taxon>Ecdysozoa</taxon>
        <taxon>Nematoda</taxon>
        <taxon>Chromadorea</taxon>
        <taxon>Rhabditida</taxon>
        <taxon>Rhabditina</taxon>
        <taxon>Rhabditomorpha</taxon>
        <taxon>Strongyloidea</taxon>
        <taxon>Ancylostomatidae</taxon>
        <taxon>Ancylostomatinae</taxon>
        <taxon>Ancylostoma</taxon>
    </lineage>
</organism>
<keyword evidence="3" id="KW-1185">Reference proteome</keyword>
<feature type="transmembrane region" description="Helical" evidence="1">
    <location>
        <begin position="21"/>
        <end position="41"/>
    </location>
</feature>
<protein>
    <submittedName>
        <fullName evidence="2">Uncharacterized protein</fullName>
    </submittedName>
</protein>
<dbReference type="AlphaFoldDB" id="A0A368GHE2"/>
<name>A0A368GHE2_ANCCA</name>
<dbReference type="SUPFAM" id="SSF81321">
    <property type="entry name" value="Family A G protein-coupled receptor-like"/>
    <property type="match status" value="1"/>
</dbReference>
<keyword evidence="1" id="KW-0812">Transmembrane</keyword>
<comment type="caution">
    <text evidence="2">The sequence shown here is derived from an EMBL/GenBank/DDBJ whole genome shotgun (WGS) entry which is preliminary data.</text>
</comment>
<dbReference type="OrthoDB" id="5841613at2759"/>
<dbReference type="Gene3D" id="1.20.1070.10">
    <property type="entry name" value="Rhodopsin 7-helix transmembrane proteins"/>
    <property type="match status" value="1"/>
</dbReference>
<proteinExistence type="predicted"/>
<evidence type="ECO:0000313" key="3">
    <source>
        <dbReference type="Proteomes" id="UP000252519"/>
    </source>
</evidence>
<accession>A0A368GHE2</accession>
<dbReference type="STRING" id="29170.A0A368GHE2"/>
<feature type="transmembrane region" description="Helical" evidence="1">
    <location>
        <begin position="53"/>
        <end position="78"/>
    </location>
</feature>
<keyword evidence="1" id="KW-0472">Membrane</keyword>
<evidence type="ECO:0000256" key="1">
    <source>
        <dbReference type="SAM" id="Phobius"/>
    </source>
</evidence>
<gene>
    <name evidence="2" type="ORF">ANCCAN_10931</name>
</gene>
<keyword evidence="1" id="KW-1133">Transmembrane helix</keyword>
<sequence length="113" mass="13072">MASLQALFTLFHLKRSHHFQFLVWIIFADLTTLFIILIDIMSQSLFISMKGPILCKVLVFISNAAACFVNWVWLVMFVQRCAAILFPLKRFVFPRFSGFSMYVVKASLMEVAQ</sequence>
<dbReference type="EMBL" id="JOJR01000170">
    <property type="protein sequence ID" value="RCN43098.1"/>
    <property type="molecule type" value="Genomic_DNA"/>
</dbReference>
<dbReference type="Proteomes" id="UP000252519">
    <property type="component" value="Unassembled WGS sequence"/>
</dbReference>
<reference evidence="2 3" key="1">
    <citation type="submission" date="2014-10" db="EMBL/GenBank/DDBJ databases">
        <title>Draft genome of the hookworm Ancylostoma caninum.</title>
        <authorList>
            <person name="Mitreva M."/>
        </authorList>
    </citation>
    <scope>NUCLEOTIDE SEQUENCE [LARGE SCALE GENOMIC DNA]</scope>
    <source>
        <strain evidence="2 3">Baltimore</strain>
    </source>
</reference>